<feature type="compositionally biased region" description="Basic and acidic residues" evidence="1">
    <location>
        <begin position="31"/>
        <end position="46"/>
    </location>
</feature>
<dbReference type="OrthoDB" id="7678948at2"/>
<gene>
    <name evidence="2" type="ORF">JM93_03811</name>
</gene>
<proteinExistence type="predicted"/>
<dbReference type="RefSeq" id="WP_145346446.1">
    <property type="nucleotide sequence ID" value="NZ_SMLY01000070.1"/>
</dbReference>
<comment type="caution">
    <text evidence="2">The sequence shown here is derived from an EMBL/GenBank/DDBJ whole genome shotgun (WGS) entry which is preliminary data.</text>
</comment>
<keyword evidence="3" id="KW-1185">Reference proteome</keyword>
<name>A0A562SKN6_9HYPH</name>
<feature type="compositionally biased region" description="Polar residues" evidence="1">
    <location>
        <begin position="239"/>
        <end position="251"/>
    </location>
</feature>
<evidence type="ECO:0000313" key="3">
    <source>
        <dbReference type="Proteomes" id="UP000320593"/>
    </source>
</evidence>
<protein>
    <submittedName>
        <fullName evidence="2">Uncharacterized protein</fullName>
    </submittedName>
</protein>
<evidence type="ECO:0000256" key="1">
    <source>
        <dbReference type="SAM" id="MobiDB-lite"/>
    </source>
</evidence>
<dbReference type="AlphaFoldDB" id="A0A562SKN6"/>
<feature type="region of interest" description="Disordered" evidence="1">
    <location>
        <begin position="226"/>
        <end position="269"/>
    </location>
</feature>
<dbReference type="EMBL" id="VLLF01000010">
    <property type="protein sequence ID" value="TWI81849.1"/>
    <property type="molecule type" value="Genomic_DNA"/>
</dbReference>
<dbReference type="Proteomes" id="UP000320593">
    <property type="component" value="Unassembled WGS sequence"/>
</dbReference>
<evidence type="ECO:0000313" key="2">
    <source>
        <dbReference type="EMBL" id="TWI81849.1"/>
    </source>
</evidence>
<reference evidence="2 3" key="1">
    <citation type="submission" date="2019-07" db="EMBL/GenBank/DDBJ databases">
        <title>Genomic Encyclopedia of Archaeal and Bacterial Type Strains, Phase II (KMG-II): from individual species to whole genera.</title>
        <authorList>
            <person name="Goeker M."/>
        </authorList>
    </citation>
    <scope>NUCLEOTIDE SEQUENCE [LARGE SCALE GENOMIC DNA]</scope>
    <source>
        <strain evidence="2 3">ATCC BAA-252</strain>
    </source>
</reference>
<organism evidence="2 3">
    <name type="scientific">Roseibium hamelinense</name>
    <dbReference type="NCBI Taxonomy" id="150831"/>
    <lineage>
        <taxon>Bacteria</taxon>
        <taxon>Pseudomonadati</taxon>
        <taxon>Pseudomonadota</taxon>
        <taxon>Alphaproteobacteria</taxon>
        <taxon>Hyphomicrobiales</taxon>
        <taxon>Stappiaceae</taxon>
        <taxon>Roseibium</taxon>
    </lineage>
</organism>
<sequence>MSVFSIIQRAEQQQFALQMKGKSLPSARTLPADKTEERDEKAADKTKQLAETLVATTSSSNTGGGNASQNSKDADILKDFKDAVDLNSTLSRAVKDGADAERQLRIERLTQQIERMKEMLKFVTPEKAEKMLKELQQLAKTFRTASIELRKAAEKIGPDLPNAAVDVAADATALALTNPQQAQADLLDTVSKITDTLLARLQGPATTPASLDLSPAGEQRVKTIKTPASRAESGHEAFVSTQPSAKTSPVYSGQDKAGNEKAVSQPLAASREDSLPVITGFAGVMTELQGAVQRANDAAFNTAAVYAYADLQHQSDTLYRQGRKETMRAEHEQLTKIFEELKMLAKSLEALVDMEDEENRERMLDVLVKLLEGFTVLDDDDLKQFLGVGEHTPLAADGAENGTRTISSSMVVSSVSVETSVSITISTSGAAEAPTPALGAGIVA</sequence>
<feature type="region of interest" description="Disordered" evidence="1">
    <location>
        <begin position="18"/>
        <end position="46"/>
    </location>
</feature>
<accession>A0A562SKN6</accession>